<dbReference type="Proteomes" id="UP000331127">
    <property type="component" value="Unassembled WGS sequence"/>
</dbReference>
<feature type="compositionally biased region" description="Basic and acidic residues" evidence="1">
    <location>
        <begin position="101"/>
        <end position="119"/>
    </location>
</feature>
<protein>
    <submittedName>
        <fullName evidence="2">Uncharacterized protein</fullName>
    </submittedName>
</protein>
<gene>
    <name evidence="2" type="ORF">Amac_032930</name>
</gene>
<dbReference type="EMBL" id="BLAE01000016">
    <property type="protein sequence ID" value="GES09697.1"/>
    <property type="molecule type" value="Genomic_DNA"/>
</dbReference>
<name>A0A5M3WKH2_9ACTN</name>
<dbReference type="AlphaFoldDB" id="A0A5M3WKH2"/>
<comment type="caution">
    <text evidence="2">The sequence shown here is derived from an EMBL/GenBank/DDBJ whole genome shotgun (WGS) entry which is preliminary data.</text>
</comment>
<accession>A0A5M3WKH2</accession>
<proteinExistence type="predicted"/>
<evidence type="ECO:0000313" key="2">
    <source>
        <dbReference type="EMBL" id="GES09697.1"/>
    </source>
</evidence>
<feature type="region of interest" description="Disordered" evidence="1">
    <location>
        <begin position="97"/>
        <end position="124"/>
    </location>
</feature>
<evidence type="ECO:0000256" key="1">
    <source>
        <dbReference type="SAM" id="MobiDB-lite"/>
    </source>
</evidence>
<sequence>MHCAHTRYPHRRGPYPLFPAGGNQPGPFDQLDALAWNQAWNQVPISWTTCDRGRARIEIRAIQVQPAPPTTRFPHLKQVYLAEPHAFDLELQALAGRGGAGRHEPDRDADRSPPPDRTRPRPVAIDNRDHYVRDVTVREDCWVRTDSTLSIPATMRSYAIGATPAQLHQHRRQNPLGPRLPHPLIALGLTV</sequence>
<keyword evidence="3" id="KW-1185">Reference proteome</keyword>
<reference evidence="2 3" key="1">
    <citation type="submission" date="2019-10" db="EMBL/GenBank/DDBJ databases">
        <title>Whole genome shotgun sequence of Acrocarpospora macrocephala NBRC 16266.</title>
        <authorList>
            <person name="Ichikawa N."/>
            <person name="Kimura A."/>
            <person name="Kitahashi Y."/>
            <person name="Komaki H."/>
            <person name="Oguchi A."/>
        </authorList>
    </citation>
    <scope>NUCLEOTIDE SEQUENCE [LARGE SCALE GENOMIC DNA]</scope>
    <source>
        <strain evidence="2 3">NBRC 16266</strain>
    </source>
</reference>
<evidence type="ECO:0000313" key="3">
    <source>
        <dbReference type="Proteomes" id="UP000331127"/>
    </source>
</evidence>
<organism evidence="2 3">
    <name type="scientific">Acrocarpospora macrocephala</name>
    <dbReference type="NCBI Taxonomy" id="150177"/>
    <lineage>
        <taxon>Bacteria</taxon>
        <taxon>Bacillati</taxon>
        <taxon>Actinomycetota</taxon>
        <taxon>Actinomycetes</taxon>
        <taxon>Streptosporangiales</taxon>
        <taxon>Streptosporangiaceae</taxon>
        <taxon>Acrocarpospora</taxon>
    </lineage>
</organism>